<evidence type="ECO:0000256" key="1">
    <source>
        <dbReference type="SAM" id="MobiDB-lite"/>
    </source>
</evidence>
<dbReference type="EMBL" id="JBHUGF010000011">
    <property type="protein sequence ID" value="MFD1992537.1"/>
    <property type="molecule type" value="Genomic_DNA"/>
</dbReference>
<evidence type="ECO:0008006" key="5">
    <source>
        <dbReference type="Google" id="ProtNLM"/>
    </source>
</evidence>
<feature type="compositionally biased region" description="Low complexity" evidence="1">
    <location>
        <begin position="125"/>
        <end position="136"/>
    </location>
</feature>
<accession>A0ABW4UYD4</accession>
<comment type="caution">
    <text evidence="3">The sequence shown here is derived from an EMBL/GenBank/DDBJ whole genome shotgun (WGS) entry which is preliminary data.</text>
</comment>
<organism evidence="3 4">
    <name type="scientific">Paenibacillus nicotianae</name>
    <dbReference type="NCBI Taxonomy" id="1526551"/>
    <lineage>
        <taxon>Bacteria</taxon>
        <taxon>Bacillati</taxon>
        <taxon>Bacillota</taxon>
        <taxon>Bacilli</taxon>
        <taxon>Bacillales</taxon>
        <taxon>Paenibacillaceae</taxon>
        <taxon>Paenibacillus</taxon>
    </lineage>
</organism>
<name>A0ABW4UYD4_9BACL</name>
<feature type="chain" id="PRO_5047069730" description="Hook-associated protein 2" evidence="2">
    <location>
        <begin position="27"/>
        <end position="241"/>
    </location>
</feature>
<proteinExistence type="predicted"/>
<protein>
    <recommendedName>
        <fullName evidence="5">Hook-associated protein 2</fullName>
    </recommendedName>
</protein>
<reference evidence="4" key="1">
    <citation type="journal article" date="2019" name="Int. J. Syst. Evol. Microbiol.">
        <title>The Global Catalogue of Microorganisms (GCM) 10K type strain sequencing project: providing services to taxonomists for standard genome sequencing and annotation.</title>
        <authorList>
            <consortium name="The Broad Institute Genomics Platform"/>
            <consortium name="The Broad Institute Genome Sequencing Center for Infectious Disease"/>
            <person name="Wu L."/>
            <person name="Ma J."/>
        </authorList>
    </citation>
    <scope>NUCLEOTIDE SEQUENCE [LARGE SCALE GENOMIC DNA]</scope>
    <source>
        <strain evidence="4">CGMCC 1.15067</strain>
    </source>
</reference>
<keyword evidence="2" id="KW-0732">Signal</keyword>
<dbReference type="RefSeq" id="WP_204826221.1">
    <property type="nucleotide sequence ID" value="NZ_JBHUGF010000011.1"/>
</dbReference>
<gene>
    <name evidence="3" type="ORF">ACFSGI_21400</name>
</gene>
<sequence length="241" mass="26931">MKKKWNTIILSTVTAISIATPTVVQASSTENALSATTQATENIQQKIELYGLKEIQSTLIENTVTQVTYTSRDEYGFETSTNLTITTDINKNITNIISSPSIGLNIPNQGIEEQKRKPGKPTKPTKPVKTNTVPYKLNGGTNRASFINQHAYDRHKYDPTVKSTSSKTQYGKDVDVKKLRESTMHDYDNKWSQTDLSGVTTTTYAKRFNDNISTKDTSTRDHRVIINQNNSAKSTQFPLGF</sequence>
<feature type="region of interest" description="Disordered" evidence="1">
    <location>
        <begin position="111"/>
        <end position="142"/>
    </location>
</feature>
<evidence type="ECO:0000313" key="3">
    <source>
        <dbReference type="EMBL" id="MFD1992537.1"/>
    </source>
</evidence>
<feature type="signal peptide" evidence="2">
    <location>
        <begin position="1"/>
        <end position="26"/>
    </location>
</feature>
<dbReference type="Proteomes" id="UP001597403">
    <property type="component" value="Unassembled WGS sequence"/>
</dbReference>
<evidence type="ECO:0000313" key="4">
    <source>
        <dbReference type="Proteomes" id="UP001597403"/>
    </source>
</evidence>
<keyword evidence="4" id="KW-1185">Reference proteome</keyword>
<evidence type="ECO:0000256" key="2">
    <source>
        <dbReference type="SAM" id="SignalP"/>
    </source>
</evidence>